<protein>
    <recommendedName>
        <fullName evidence="2">Heterokaryon incompatibility domain-containing protein</fullName>
    </recommendedName>
</protein>
<dbReference type="PANTHER" id="PTHR33112">
    <property type="entry name" value="DOMAIN PROTEIN, PUTATIVE-RELATED"/>
    <property type="match status" value="1"/>
</dbReference>
<evidence type="ECO:0000313" key="4">
    <source>
        <dbReference type="Proteomes" id="UP001433268"/>
    </source>
</evidence>
<dbReference type="InterPro" id="IPR010730">
    <property type="entry name" value="HET"/>
</dbReference>
<evidence type="ECO:0000256" key="1">
    <source>
        <dbReference type="SAM" id="MobiDB-lite"/>
    </source>
</evidence>
<feature type="region of interest" description="Disordered" evidence="1">
    <location>
        <begin position="112"/>
        <end position="142"/>
    </location>
</feature>
<dbReference type="EMBL" id="JAQQWN010000002">
    <property type="protein sequence ID" value="KAK8094814.1"/>
    <property type="molecule type" value="Genomic_DNA"/>
</dbReference>
<dbReference type="Pfam" id="PF06985">
    <property type="entry name" value="HET"/>
    <property type="match status" value="1"/>
</dbReference>
<reference evidence="3 4" key="1">
    <citation type="submission" date="2023-01" db="EMBL/GenBank/DDBJ databases">
        <title>Analysis of 21 Apiospora genomes using comparative genomics revels a genus with tremendous synthesis potential of carbohydrate active enzymes and secondary metabolites.</title>
        <authorList>
            <person name="Sorensen T."/>
        </authorList>
    </citation>
    <scope>NUCLEOTIDE SEQUENCE [LARGE SCALE GENOMIC DNA]</scope>
    <source>
        <strain evidence="3 4">CBS 114990</strain>
    </source>
</reference>
<evidence type="ECO:0000313" key="3">
    <source>
        <dbReference type="EMBL" id="KAK8094814.1"/>
    </source>
</evidence>
<dbReference type="PANTHER" id="PTHR33112:SF1">
    <property type="entry name" value="HETEROKARYON INCOMPATIBILITY DOMAIN-CONTAINING PROTEIN"/>
    <property type="match status" value="1"/>
</dbReference>
<dbReference type="GeneID" id="92038874"/>
<organism evidence="3 4">
    <name type="scientific">Apiospora hydei</name>
    <dbReference type="NCBI Taxonomy" id="1337664"/>
    <lineage>
        <taxon>Eukaryota</taxon>
        <taxon>Fungi</taxon>
        <taxon>Dikarya</taxon>
        <taxon>Ascomycota</taxon>
        <taxon>Pezizomycotina</taxon>
        <taxon>Sordariomycetes</taxon>
        <taxon>Xylariomycetidae</taxon>
        <taxon>Amphisphaeriales</taxon>
        <taxon>Apiosporaceae</taxon>
        <taxon>Apiospora</taxon>
    </lineage>
</organism>
<name>A0ABR1XDX0_9PEZI</name>
<keyword evidence="4" id="KW-1185">Reference proteome</keyword>
<comment type="caution">
    <text evidence="3">The sequence shown here is derived from an EMBL/GenBank/DDBJ whole genome shotgun (WGS) entry which is preliminary data.</text>
</comment>
<sequence length="486" mass="54425">MQVVAAPTDSEYVALSYVWGDAGTTSDSHSKEPDFPIIVQDSIKCIDQDSVHKEHMIHKMDEVYKRAAIVIISTSGTSADDGLPGISVRRSILRELTVGSLTFRPIPLTASTFSGKPDGPHVDGLTRRDTSPGAGSSSRKDRPYSCATARLFPESIPCGVSLTDCGRSVFGLFRYLGPSLPWTYQSIPYGLGDDYLNLTYKVTEFSSRKLTHDEDSLQAFLGVLNDHRDGSRHQHHLWGIPILSERSPHSSLVALDWTHRANLTARRRHGHPSWSWAGWQGTAILPLNANIDLSMMYLDEKRSIPLETVYRDFGVKKSWPRYLYLRSKLTEVMFIPGNLVEPPQGDDYHRKHTHPAMLVILPVTEAEHMASDAFIDEPVEMMTPYPAVILNEYDPHSPLPIQERHSDTKSRATLLVMKRLDGHFERVGIVEVGSLTSYDYMDPVNLGFSSADLTTGNAQLSKLVGPNRFMEHKWRQNAEEQTICLG</sequence>
<dbReference type="RefSeq" id="XP_066675587.1">
    <property type="nucleotide sequence ID" value="XM_066805814.1"/>
</dbReference>
<feature type="domain" description="Heterokaryon incompatibility" evidence="2">
    <location>
        <begin position="45"/>
        <end position="90"/>
    </location>
</feature>
<feature type="compositionally biased region" description="Basic and acidic residues" evidence="1">
    <location>
        <begin position="118"/>
        <end position="130"/>
    </location>
</feature>
<gene>
    <name evidence="3" type="ORF">PG997_001499</name>
</gene>
<evidence type="ECO:0000259" key="2">
    <source>
        <dbReference type="Pfam" id="PF06985"/>
    </source>
</evidence>
<proteinExistence type="predicted"/>
<accession>A0ABR1XDX0</accession>
<dbReference type="Proteomes" id="UP001433268">
    <property type="component" value="Unassembled WGS sequence"/>
</dbReference>